<dbReference type="EMBL" id="AAIPPN010000005">
    <property type="protein sequence ID" value="ECG8066825.1"/>
    <property type="molecule type" value="Genomic_DNA"/>
</dbReference>
<dbReference type="AlphaFoldDB" id="A0A5Y2ZZ98"/>
<sequence>MALVFTSVLQEAGYQARLSLWISSTAGRRDVLLCDVAGEVVSGNSLNDERQRVLLTPGHWVTSRTVYERYHWQPDSNKNTPFRAFL</sequence>
<proteinExistence type="predicted"/>
<accession>A0A5Y2ZZ98</accession>
<gene>
    <name evidence="1" type="ORF">FNG02_15250</name>
</gene>
<name>A0A5Y2ZZ98_SALER</name>
<protein>
    <submittedName>
        <fullName evidence="1">Uncharacterized protein</fullName>
    </submittedName>
</protein>
<comment type="caution">
    <text evidence="1">The sequence shown here is derived from an EMBL/GenBank/DDBJ whole genome shotgun (WGS) entry which is preliminary data.</text>
</comment>
<evidence type="ECO:0000313" key="1">
    <source>
        <dbReference type="EMBL" id="ECG8066825.1"/>
    </source>
</evidence>
<organism evidence="1">
    <name type="scientific">Salmonella enterica</name>
    <name type="common">Salmonella choleraesuis</name>
    <dbReference type="NCBI Taxonomy" id="28901"/>
    <lineage>
        <taxon>Bacteria</taxon>
        <taxon>Pseudomonadati</taxon>
        <taxon>Pseudomonadota</taxon>
        <taxon>Gammaproteobacteria</taxon>
        <taxon>Enterobacterales</taxon>
        <taxon>Enterobacteriaceae</taxon>
        <taxon>Salmonella</taxon>
    </lineage>
</organism>
<reference evidence="1" key="1">
    <citation type="submission" date="2019-07" db="EMBL/GenBank/DDBJ databases">
        <authorList>
            <consortium name="PulseNet: The National Subtyping Network for Foodborne Disease Surveillance"/>
            <person name="Tarr C.L."/>
            <person name="Trees E."/>
            <person name="Katz L.S."/>
            <person name="Carleton-Romer H.A."/>
            <person name="Stroika S."/>
            <person name="Kucerova Z."/>
            <person name="Roache K.F."/>
            <person name="Sabol A.L."/>
            <person name="Besser J."/>
            <person name="Gerner-Smidt P."/>
        </authorList>
    </citation>
    <scope>NUCLEOTIDE SEQUENCE</scope>
    <source>
        <strain evidence="1">PNUSAS081329</strain>
    </source>
</reference>